<evidence type="ECO:0008006" key="5">
    <source>
        <dbReference type="Google" id="ProtNLM"/>
    </source>
</evidence>
<evidence type="ECO:0000313" key="4">
    <source>
        <dbReference type="Proteomes" id="UP001569414"/>
    </source>
</evidence>
<reference evidence="3 4" key="1">
    <citation type="submission" date="2024-08" db="EMBL/GenBank/DDBJ databases">
        <authorList>
            <person name="Ishaq N."/>
        </authorList>
    </citation>
    <scope>NUCLEOTIDE SEQUENCE [LARGE SCALE GENOMIC DNA]</scope>
    <source>
        <strain evidence="3 4">JCM 30400</strain>
    </source>
</reference>
<dbReference type="EMBL" id="JBGMEL010000010">
    <property type="protein sequence ID" value="MFA0791159.1"/>
    <property type="molecule type" value="Genomic_DNA"/>
</dbReference>
<proteinExistence type="predicted"/>
<comment type="caution">
    <text evidence="3">The sequence shown here is derived from an EMBL/GenBank/DDBJ whole genome shotgun (WGS) entry which is preliminary data.</text>
</comment>
<feature type="signal peptide" evidence="2">
    <location>
        <begin position="1"/>
        <end position="19"/>
    </location>
</feature>
<dbReference type="Proteomes" id="UP001569414">
    <property type="component" value="Unassembled WGS sequence"/>
</dbReference>
<evidence type="ECO:0000256" key="2">
    <source>
        <dbReference type="SAM" id="SignalP"/>
    </source>
</evidence>
<organism evidence="3 4">
    <name type="scientific">Microbulbifer echini</name>
    <dbReference type="NCBI Taxonomy" id="1529067"/>
    <lineage>
        <taxon>Bacteria</taxon>
        <taxon>Pseudomonadati</taxon>
        <taxon>Pseudomonadota</taxon>
        <taxon>Gammaproteobacteria</taxon>
        <taxon>Cellvibrionales</taxon>
        <taxon>Microbulbiferaceae</taxon>
        <taxon>Microbulbifer</taxon>
    </lineage>
</organism>
<dbReference type="RefSeq" id="WP_371843652.1">
    <property type="nucleotide sequence ID" value="NZ_JBGMEL010000010.1"/>
</dbReference>
<gene>
    <name evidence="3" type="ORF">ACCI51_11435</name>
</gene>
<keyword evidence="4" id="KW-1185">Reference proteome</keyword>
<protein>
    <recommendedName>
        <fullName evidence="5">Lipoprotein</fullName>
    </recommendedName>
</protein>
<name>A0ABV4NPM8_9GAMM</name>
<feature type="chain" id="PRO_5045375754" description="Lipoprotein" evidence="2">
    <location>
        <begin position="20"/>
        <end position="150"/>
    </location>
</feature>
<sequence>MVKTMLSTLLTLTLAVAMAACGGAREEKAVENQAENTRGASQPEVASSPPAPRPGELVWVYRKSGRKQCEGGGVTLQQSLAKLRENGVMVQESRCGVRTDRMYPAVCGAPTGDILLHLVSMDALDAALELGYDPAEQMQYQFSECRDNSA</sequence>
<accession>A0ABV4NPM8</accession>
<evidence type="ECO:0000256" key="1">
    <source>
        <dbReference type="SAM" id="MobiDB-lite"/>
    </source>
</evidence>
<keyword evidence="2" id="KW-0732">Signal</keyword>
<evidence type="ECO:0000313" key="3">
    <source>
        <dbReference type="EMBL" id="MFA0791159.1"/>
    </source>
</evidence>
<feature type="region of interest" description="Disordered" evidence="1">
    <location>
        <begin position="28"/>
        <end position="56"/>
    </location>
</feature>
<dbReference type="PROSITE" id="PS51257">
    <property type="entry name" value="PROKAR_LIPOPROTEIN"/>
    <property type="match status" value="1"/>
</dbReference>